<name>A0ABT8SMF4_9CAUL</name>
<gene>
    <name evidence="2" type="ORF">Q0812_09900</name>
</gene>
<reference evidence="2" key="1">
    <citation type="submission" date="2023-07" db="EMBL/GenBank/DDBJ databases">
        <title>Brevundimonas soil sp. nov., isolated from the soil of chemical plant.</title>
        <authorList>
            <person name="Wu N."/>
        </authorList>
    </citation>
    <scope>NUCLEOTIDE SEQUENCE</scope>
    <source>
        <strain evidence="2">XZ-24</strain>
    </source>
</reference>
<evidence type="ECO:0000313" key="2">
    <source>
        <dbReference type="EMBL" id="MDO1559738.1"/>
    </source>
</evidence>
<accession>A0ABT8SMF4</accession>
<dbReference type="EMBL" id="JAUKTR010000004">
    <property type="protein sequence ID" value="MDO1559738.1"/>
    <property type="molecule type" value="Genomic_DNA"/>
</dbReference>
<keyword evidence="3" id="KW-1185">Reference proteome</keyword>
<dbReference type="Proteomes" id="UP001169063">
    <property type="component" value="Unassembled WGS sequence"/>
</dbReference>
<feature type="region of interest" description="Disordered" evidence="1">
    <location>
        <begin position="183"/>
        <end position="234"/>
    </location>
</feature>
<sequence length="234" mass="25380">MLSVLAFALALSAQTPDDGPIATAVQAPRETREELNRREAMAYAWPLPEGAPSEDYAFVGWCVGLIDGHVRIGESIPADQSDAELLRLGRLERTDFQSALDEGRSRHTDEQVEAAEAGRQAALARWAPYLENESVEARTEAYNTFFGLPGRCEHAARRIRQNITTPPLNLVDVGLTREEVLPPELLNPQPDPVAEQPEVSADGETAEDPAPEPAPAAAEPATGSVTERLNRQPG</sequence>
<comment type="caution">
    <text evidence="2">The sequence shown here is derived from an EMBL/GenBank/DDBJ whole genome shotgun (WGS) entry which is preliminary data.</text>
</comment>
<protein>
    <submittedName>
        <fullName evidence="2">Uncharacterized protein</fullName>
    </submittedName>
</protein>
<evidence type="ECO:0000256" key="1">
    <source>
        <dbReference type="SAM" id="MobiDB-lite"/>
    </source>
</evidence>
<dbReference type="RefSeq" id="WP_302110173.1">
    <property type="nucleotide sequence ID" value="NZ_JAUKTR010000004.1"/>
</dbReference>
<evidence type="ECO:0000313" key="3">
    <source>
        <dbReference type="Proteomes" id="UP001169063"/>
    </source>
</evidence>
<organism evidence="2 3">
    <name type="scientific">Peiella sedimenti</name>
    <dbReference type="NCBI Taxonomy" id="3061083"/>
    <lineage>
        <taxon>Bacteria</taxon>
        <taxon>Pseudomonadati</taxon>
        <taxon>Pseudomonadota</taxon>
        <taxon>Alphaproteobacteria</taxon>
        <taxon>Caulobacterales</taxon>
        <taxon>Caulobacteraceae</taxon>
        <taxon>Peiella</taxon>
    </lineage>
</organism>
<proteinExistence type="predicted"/>